<comment type="similarity">
    <text evidence="3 10">Belongs to the SPT6 family.</text>
</comment>
<keyword evidence="15" id="KW-0251">Elongation factor</keyword>
<dbReference type="FunFam" id="1.10.10.2740:FF:000002">
    <property type="entry name" value="Transcription elongation factor Spt6"/>
    <property type="match status" value="1"/>
</dbReference>
<evidence type="ECO:0000256" key="9">
    <source>
        <dbReference type="ARBA" id="ARBA00093389"/>
    </source>
</evidence>
<dbReference type="SUPFAM" id="SSF53098">
    <property type="entry name" value="Ribonuclease H-like"/>
    <property type="match status" value="1"/>
</dbReference>
<feature type="compositionally biased region" description="Basic and acidic residues" evidence="13">
    <location>
        <begin position="180"/>
        <end position="192"/>
    </location>
</feature>
<dbReference type="Gene3D" id="3.30.505.10">
    <property type="entry name" value="SH2 domain"/>
    <property type="match status" value="2"/>
</dbReference>
<dbReference type="InterPro" id="IPR037027">
    <property type="entry name" value="YqgF/RNaseH-like_dom_sf"/>
</dbReference>
<dbReference type="Pfam" id="PF14639">
    <property type="entry name" value="YqgF"/>
    <property type="match status" value="1"/>
</dbReference>
<dbReference type="InterPro" id="IPR035019">
    <property type="entry name" value="Spt6_SH2_N"/>
</dbReference>
<organism evidence="15 16">
    <name type="scientific">Saccharomyces pastorianus</name>
    <name type="common">Lager yeast</name>
    <name type="synonym">Saccharomyces cerevisiae x Saccharomyces eubayanus</name>
    <dbReference type="NCBI Taxonomy" id="27292"/>
    <lineage>
        <taxon>Eukaryota</taxon>
        <taxon>Fungi</taxon>
        <taxon>Dikarya</taxon>
        <taxon>Ascomycota</taxon>
        <taxon>Saccharomycotina</taxon>
        <taxon>Saccharomycetes</taxon>
        <taxon>Saccharomycetales</taxon>
        <taxon>Saccharomycetaceae</taxon>
        <taxon>Saccharomyces</taxon>
    </lineage>
</organism>
<dbReference type="Proteomes" id="UP000501346">
    <property type="component" value="Chromosome ScVII"/>
</dbReference>
<evidence type="ECO:0000256" key="12">
    <source>
        <dbReference type="SAM" id="Coils"/>
    </source>
</evidence>
<evidence type="ECO:0000259" key="14">
    <source>
        <dbReference type="PROSITE" id="PS50001"/>
    </source>
</evidence>
<keyword evidence="7 10" id="KW-0804">Transcription</keyword>
<dbReference type="Pfam" id="PF22706">
    <property type="entry name" value="Tex_central_region"/>
    <property type="match status" value="1"/>
</dbReference>
<dbReference type="Gene3D" id="1.10.3500.10">
    <property type="entry name" value="Tex N-terminal region-like"/>
    <property type="match status" value="2"/>
</dbReference>
<feature type="compositionally biased region" description="Acidic residues" evidence="13">
    <location>
        <begin position="88"/>
        <end position="100"/>
    </location>
</feature>
<keyword evidence="8 10" id="KW-0539">Nucleus</keyword>
<dbReference type="SMART" id="SM00732">
    <property type="entry name" value="YqgFc"/>
    <property type="match status" value="1"/>
</dbReference>
<gene>
    <name evidence="15" type="primary">SPT6_1</name>
    <name evidence="15" type="ORF">GRS66_001926</name>
</gene>
<accession>A0A6C1DRJ3</accession>
<evidence type="ECO:0000256" key="1">
    <source>
        <dbReference type="ARBA" id="ARBA00004123"/>
    </source>
</evidence>
<dbReference type="FunFam" id="1.10.10.650:FF:000007">
    <property type="entry name" value="Transcription elongation factor Spt6"/>
    <property type="match status" value="1"/>
</dbReference>
<dbReference type="Gene3D" id="1.10.10.2740">
    <property type="entry name" value="Spt6, Death-like domain"/>
    <property type="match status" value="1"/>
</dbReference>
<protein>
    <recommendedName>
        <fullName evidence="4 10">Transcription elongation factor Spt6</fullName>
    </recommendedName>
</protein>
<sequence length="1451" mass="168317">MEETGDSKLVPRDEEEIVNDNDETKAPSDEEEGEDVFDSSEEDEDIDEDEDEARKVQEGFIVNDDDENEDPGTSISKKRRKHKRREREEDDRLSEDDLDLLMENAGVERTKASSSSGKFKRLKRVGDEGNAAESESDNVAASRQDSTSKLEDFFSEDEEEEESGLRNGRNNEYGRDEEDHENRNRTADKGGILDELDDFIEDDEFSDEDDETRQRRIQEKKLLREQSIKQPTQITGLSSDKIDEMYDIFGDGHDYDWALEIENEELENGNDNNEAEEEEIDEETGAIKSTKKKISLQDIYDLEDLKKNLMTEGDMKIRKTDIPERYQELRAGITDYGNMSSEDQELERNWIAEKISVDKNFDANYDLTEFKEAIGNAIKFITKENLEVPFIYAYRRNYISSREKDGFLLTEDDLWDIVSLDIEFHSLVNKKDYVQRFYAELHIDDPIVTEYFKNQNTASIAELNSLQDIYDYLEFKYANEINEMFINHTGKTGKKHLKNSSYEKFKASPLYQAVSDIGISAEDVGENISSQHQIHPPVDHPSSKPVEVIESILNANSGDLQVFTSNTKLAIDTVQKYYSLELSKNTKIREKVRSDFSKYYLADVVLTAKGKKEIQKGSLYEDIKYAINRTPMHFRRDPDVFLKMVEAESLNLLSVKLHMSSQAQYIEHLFQIALETTNTSDIAIEWNNFRKLAFNQAMDKIFQDISQEVKDNLTKNCQKLVAKTVRHKFMTKLDQAPFIPNVRDPKIPKILTLTCGQGRFGADAIIAVYVNRKGDFIRDYKIVDNPFDKTNPEKFEDTLDNIIQSCQPNAIGINGPNPKTQKFYKRLQEVLHKKQIVDSRGHTIPIIYVEDEVAIRYQNSERAAQEFPNKPPLVKYCIALARYMHSPLLEYANLTSEEVRSLSIHPHQNLLSSEQLSWALETAFVDIVNLVSVEVNKATDNNYYASALKYISGFGKRKAIDFLQSLQRLNEPLLARQQLITHNILHKTIFMNSAGFLYISWNEKRQKYEDLEHDQLDSTRIHPEDYHLATKVAADALEYDPDTIAEKEEQGTMSEFIELLREDPDRRAKLESLNLESYAEELEKNTGLRKLNNLNTIVLELLDGFEELRNDFHPLQGDEIFQSLTGESEKTFFKGSIIPVRVERFWHNDIICTTNSEVECVVNAQRHAGAQLRRPANEIYEIGKTYPAKVIYIDYANITAEVSLLDHDVKQQYVPISYSKDPSIWDLKQELEDAEEERKLMMAEARAKRTHRVINHPYYFPFNGRQAEDYLRSKERGEFVIRQSSRGDDHLVITWKLDKDLFQHIDIQELEKENPLALGKVLIVDNQKYNDLDQIIVEYLQNKVRLLNEMTSSEKFKSGTKKDVVKFIEDYSRVNPNKSVYYFSLNYDNPGWFYLMFKINANSKLYTWNVKLTNTGYFLVNYNYPSVIQLCNGFKTLLKSNSSKNRMNNYR</sequence>
<feature type="domain" description="SH2" evidence="14">
    <location>
        <begin position="1257"/>
        <end position="1354"/>
    </location>
</feature>
<dbReference type="Pfam" id="PF14635">
    <property type="entry name" value="HHH_7"/>
    <property type="match status" value="1"/>
</dbReference>
<evidence type="ECO:0000256" key="11">
    <source>
        <dbReference type="PROSITE-ProRule" id="PRU00191"/>
    </source>
</evidence>
<dbReference type="SUPFAM" id="SSF55550">
    <property type="entry name" value="SH2 domain"/>
    <property type="match status" value="1"/>
</dbReference>
<dbReference type="PANTHER" id="PTHR10145:SF6">
    <property type="entry name" value="TRANSCRIPTION ELONGATION FACTOR SPT6"/>
    <property type="match status" value="1"/>
</dbReference>
<comment type="function">
    <text evidence="10">Plays a role in maintenance of chromatin structure during RNA polymerase II transcription elongation thereby repressing transcription initiation from cryptic promoters. Mediates the reassembly of nucleosomes onto the promoters of at least a selected set of genes during repression; the nucleosome reassembly is essential for transcriptional repression.</text>
</comment>
<dbReference type="InterPro" id="IPR028083">
    <property type="entry name" value="Spt6_acidic_N_dom"/>
</dbReference>
<dbReference type="FunFam" id="3.30.505.10:FF:000105">
    <property type="entry name" value="Transcription elongation factor SPT6"/>
    <property type="match status" value="1"/>
</dbReference>
<dbReference type="InterPro" id="IPR017072">
    <property type="entry name" value="TF_Spt6"/>
</dbReference>
<comment type="subcellular location">
    <subcellularLocation>
        <location evidence="2">Chromosome</location>
    </subcellularLocation>
    <subcellularLocation>
        <location evidence="1 10">Nucleus</location>
    </subcellularLocation>
</comment>
<evidence type="ECO:0000313" key="16">
    <source>
        <dbReference type="Proteomes" id="UP000501346"/>
    </source>
</evidence>
<feature type="coiled-coil region" evidence="12">
    <location>
        <begin position="1224"/>
        <end position="1251"/>
    </location>
</feature>
<keyword evidence="16" id="KW-1185">Reference proteome</keyword>
<dbReference type="InterPro" id="IPR049540">
    <property type="entry name" value="Spt6-like_S1"/>
</dbReference>
<proteinExistence type="inferred from homology"/>
<keyword evidence="15" id="KW-0648">Protein biosynthesis</keyword>
<evidence type="ECO:0000256" key="8">
    <source>
        <dbReference type="ARBA" id="ARBA00023242"/>
    </source>
</evidence>
<dbReference type="GO" id="GO:0008023">
    <property type="term" value="C:transcription elongation factor complex"/>
    <property type="evidence" value="ECO:0007669"/>
    <property type="project" value="TreeGrafter"/>
</dbReference>
<dbReference type="EMBL" id="CP048988">
    <property type="protein sequence ID" value="QID79646.1"/>
    <property type="molecule type" value="Genomic_DNA"/>
</dbReference>
<evidence type="ECO:0000256" key="2">
    <source>
        <dbReference type="ARBA" id="ARBA00004286"/>
    </source>
</evidence>
<evidence type="ECO:0000256" key="3">
    <source>
        <dbReference type="ARBA" id="ARBA00009253"/>
    </source>
</evidence>
<feature type="compositionally biased region" description="Acidic residues" evidence="13">
    <location>
        <begin position="194"/>
        <end position="211"/>
    </location>
</feature>
<dbReference type="InterPro" id="IPR028088">
    <property type="entry name" value="Spt6_HTH_DNA-bd_dom"/>
</dbReference>
<dbReference type="InterPro" id="IPR055179">
    <property type="entry name" value="Tex-like_central_region"/>
</dbReference>
<feature type="compositionally biased region" description="Basic residues" evidence="13">
    <location>
        <begin position="76"/>
        <end position="85"/>
    </location>
</feature>
<dbReference type="InterPro" id="IPR000980">
    <property type="entry name" value="SH2"/>
</dbReference>
<dbReference type="GO" id="GO:0140673">
    <property type="term" value="P:transcription elongation-coupled chromatin remodeling"/>
    <property type="evidence" value="ECO:0007669"/>
    <property type="project" value="InterPro"/>
</dbReference>
<dbReference type="InterPro" id="IPR023323">
    <property type="entry name" value="Tex-like_dom_sf"/>
</dbReference>
<dbReference type="CDD" id="cd09918">
    <property type="entry name" value="SH2_Nterm_SPT6_like"/>
    <property type="match status" value="1"/>
</dbReference>
<reference evidence="15 16" key="1">
    <citation type="journal article" date="2019" name="BMC Genomics">
        <title>Chromosome level assembly and comparative genome analysis confirm lager-brewing yeasts originated from a single hybridization.</title>
        <authorList>
            <person name="Salazar A.N."/>
            <person name="Gorter de Vries A.R."/>
            <person name="van den Broek M."/>
            <person name="Brouwers N."/>
            <person name="de la Torre Cortes P."/>
            <person name="Kuijpers N.G.A."/>
            <person name="Daran J.G."/>
            <person name="Abeel T."/>
        </authorList>
    </citation>
    <scope>NUCLEOTIDE SEQUENCE [LARGE SCALE GENOMIC DNA]</scope>
    <source>
        <strain evidence="15 16">CBS 1483</strain>
    </source>
</reference>
<dbReference type="CDD" id="cd09928">
    <property type="entry name" value="SH2_Cterm_SPT6_like"/>
    <property type="match status" value="1"/>
</dbReference>
<evidence type="ECO:0000256" key="7">
    <source>
        <dbReference type="ARBA" id="ARBA00023163"/>
    </source>
</evidence>
<evidence type="ECO:0000256" key="6">
    <source>
        <dbReference type="ARBA" id="ARBA00022999"/>
    </source>
</evidence>
<dbReference type="InterPro" id="IPR012337">
    <property type="entry name" value="RNaseH-like_sf"/>
</dbReference>
<feature type="compositionally biased region" description="Basic and acidic residues" evidence="13">
    <location>
        <begin position="1"/>
        <end position="12"/>
    </location>
</feature>
<dbReference type="SMART" id="SM00252">
    <property type="entry name" value="SH2"/>
    <property type="match status" value="1"/>
</dbReference>
<evidence type="ECO:0000256" key="13">
    <source>
        <dbReference type="SAM" id="MobiDB-lite"/>
    </source>
</evidence>
<dbReference type="Gene3D" id="3.30.420.140">
    <property type="entry name" value="YqgF/RNase H-like domain"/>
    <property type="match status" value="1"/>
</dbReference>
<dbReference type="InterPro" id="IPR032706">
    <property type="entry name" value="Spt6_HHH"/>
</dbReference>
<dbReference type="OrthoDB" id="995477at2759"/>
<dbReference type="InterPro" id="IPR035018">
    <property type="entry name" value="Spt6_SH2_C"/>
</dbReference>
<dbReference type="SUPFAM" id="SSF158832">
    <property type="entry name" value="Tex N-terminal region-like"/>
    <property type="match status" value="1"/>
</dbReference>
<feature type="compositionally biased region" description="Acidic residues" evidence="13">
    <location>
        <begin position="153"/>
        <end position="162"/>
    </location>
</feature>
<feature type="region of interest" description="Disordered" evidence="13">
    <location>
        <begin position="1"/>
        <end position="216"/>
    </location>
</feature>
<dbReference type="FunFam" id="3.30.505.10:FF:000065">
    <property type="entry name" value="Transcription elongation factor SPT6"/>
    <property type="match status" value="1"/>
</dbReference>
<dbReference type="InterPro" id="IPR035420">
    <property type="entry name" value="Spt6_SH2"/>
</dbReference>
<keyword evidence="12" id="KW-0175">Coiled coil</keyword>
<dbReference type="GO" id="GO:0005694">
    <property type="term" value="C:chromosome"/>
    <property type="evidence" value="ECO:0007669"/>
    <property type="project" value="UniProtKB-SubCell"/>
</dbReference>
<dbReference type="Gene3D" id="1.10.150.850">
    <property type="entry name" value="Spt6, helix-hairpin-helix domain"/>
    <property type="match status" value="1"/>
</dbReference>
<dbReference type="GO" id="GO:0003677">
    <property type="term" value="F:DNA binding"/>
    <property type="evidence" value="ECO:0007669"/>
    <property type="project" value="InterPro"/>
</dbReference>
<dbReference type="Pfam" id="PF21710">
    <property type="entry name" value="Spt6_S1"/>
    <property type="match status" value="1"/>
</dbReference>
<comment type="function">
    <text evidence="9">Histone H3-H4 chaperone that plays a role in maintenance of chromatin structure during RNA polymerase II transcription elongation thereby repressing transcription initiation from cryptic promoters. Mediates the reassembly of nucleosomes onto the promoters of at least a selected set of genes during repression; the nucleosome reassembly is essential for transcriptional repression. Essential for viability.</text>
</comment>
<dbReference type="PANTHER" id="PTHR10145">
    <property type="entry name" value="TRANSCRIPTION ELONGATION FACTOR SPT6"/>
    <property type="match status" value="1"/>
</dbReference>
<feature type="coiled-coil region" evidence="12">
    <location>
        <begin position="259"/>
        <end position="293"/>
    </location>
</feature>
<keyword evidence="5" id="KW-0158">Chromosome</keyword>
<dbReference type="FunFam" id="1.10.3500.10:FF:000011">
    <property type="entry name" value="Transcription elongation factor SPT6"/>
    <property type="match status" value="1"/>
</dbReference>
<dbReference type="InterPro" id="IPR006641">
    <property type="entry name" value="YqgF/RNaseH-like_dom"/>
</dbReference>
<dbReference type="GO" id="GO:0003746">
    <property type="term" value="F:translation elongation factor activity"/>
    <property type="evidence" value="ECO:0007669"/>
    <property type="project" value="UniProtKB-KW"/>
</dbReference>
<dbReference type="InterPro" id="IPR028231">
    <property type="entry name" value="Spt6_YqgF"/>
</dbReference>
<dbReference type="SUPFAM" id="SSF47781">
    <property type="entry name" value="RuvA domain 2-like"/>
    <property type="match status" value="1"/>
</dbReference>
<dbReference type="InterPro" id="IPR010994">
    <property type="entry name" value="RuvA_2-like"/>
</dbReference>
<dbReference type="Pfam" id="PF14633">
    <property type="entry name" value="SH2_2"/>
    <property type="match status" value="1"/>
</dbReference>
<dbReference type="GO" id="GO:0031491">
    <property type="term" value="F:nucleosome binding"/>
    <property type="evidence" value="ECO:0007669"/>
    <property type="project" value="TreeGrafter"/>
</dbReference>
<dbReference type="InterPro" id="IPR023319">
    <property type="entry name" value="Tex-like_HTH_dom_sf"/>
</dbReference>
<evidence type="ECO:0000256" key="4">
    <source>
        <dbReference type="ARBA" id="ARBA00020248"/>
    </source>
</evidence>
<evidence type="ECO:0000256" key="5">
    <source>
        <dbReference type="ARBA" id="ARBA00022454"/>
    </source>
</evidence>
<dbReference type="GO" id="GO:0034728">
    <property type="term" value="P:nucleosome organization"/>
    <property type="evidence" value="ECO:0007669"/>
    <property type="project" value="TreeGrafter"/>
</dbReference>
<feature type="compositionally biased region" description="Acidic residues" evidence="13">
    <location>
        <begin position="29"/>
        <end position="51"/>
    </location>
</feature>
<name>A0A6C1DRJ3_SACPS</name>
<dbReference type="InterPro" id="IPR042066">
    <property type="entry name" value="Spt6_death-like"/>
</dbReference>
<dbReference type="GO" id="GO:0042393">
    <property type="term" value="F:histone binding"/>
    <property type="evidence" value="ECO:0007669"/>
    <property type="project" value="TreeGrafter"/>
</dbReference>
<keyword evidence="6 11" id="KW-0727">SH2 domain</keyword>
<dbReference type="Pfam" id="PF14632">
    <property type="entry name" value="SPT6_acidic"/>
    <property type="match status" value="1"/>
</dbReference>
<dbReference type="Gene3D" id="1.10.10.650">
    <property type="entry name" value="RuvA domain 2-like"/>
    <property type="match status" value="1"/>
</dbReference>
<evidence type="ECO:0000256" key="10">
    <source>
        <dbReference type="PIRNR" id="PIRNR036947"/>
    </source>
</evidence>
<dbReference type="Pfam" id="PF14641">
    <property type="entry name" value="HTH_44"/>
    <property type="match status" value="1"/>
</dbReference>
<evidence type="ECO:0000313" key="15">
    <source>
        <dbReference type="EMBL" id="QID79646.1"/>
    </source>
</evidence>
<dbReference type="PROSITE" id="PS50001">
    <property type="entry name" value="SH2"/>
    <property type="match status" value="1"/>
</dbReference>
<dbReference type="InterPro" id="IPR036860">
    <property type="entry name" value="SH2_dom_sf"/>
</dbReference>
<dbReference type="PIRSF" id="PIRSF036947">
    <property type="entry name" value="Spt6"/>
    <property type="match status" value="1"/>
</dbReference>